<dbReference type="RefSeq" id="WP_014443391.1">
    <property type="nucleotide sequence ID" value="NC_017093.1"/>
</dbReference>
<dbReference type="EMBL" id="AP012319">
    <property type="protein sequence ID" value="BAL88496.1"/>
    <property type="molecule type" value="Genomic_DNA"/>
</dbReference>
<dbReference type="STRING" id="512565.AMIS_32760"/>
<proteinExistence type="predicted"/>
<dbReference type="InterPro" id="IPR036388">
    <property type="entry name" value="WH-like_DNA-bd_sf"/>
</dbReference>
<dbReference type="Pfam" id="PF03551">
    <property type="entry name" value="PadR"/>
    <property type="match status" value="1"/>
</dbReference>
<dbReference type="Proteomes" id="UP000007882">
    <property type="component" value="Chromosome"/>
</dbReference>
<dbReference type="SUPFAM" id="SSF46785">
    <property type="entry name" value="Winged helix' DNA-binding domain"/>
    <property type="match status" value="1"/>
</dbReference>
<dbReference type="PATRIC" id="fig|512565.3.peg.3273"/>
<dbReference type="KEGG" id="ams:AMIS_32760"/>
<organism evidence="2 3">
    <name type="scientific">Actinoplanes missouriensis (strain ATCC 14538 / DSM 43046 / CBS 188.64 / JCM 3121 / NBRC 102363 / NCIMB 12654 / NRRL B-3342 / UNCC 431)</name>
    <dbReference type="NCBI Taxonomy" id="512565"/>
    <lineage>
        <taxon>Bacteria</taxon>
        <taxon>Bacillati</taxon>
        <taxon>Actinomycetota</taxon>
        <taxon>Actinomycetes</taxon>
        <taxon>Micromonosporales</taxon>
        <taxon>Micromonosporaceae</taxon>
        <taxon>Actinoplanes</taxon>
    </lineage>
</organism>
<sequence length="207" mass="22577">MSSTRATTTTYAVLGLLAVRSWSTYELTRQVQRSLGRMWPRAESRLYDEPKKLVVLGWATATTETVGRRPRTVYAITEAGRAALAGWLAEPGDGPVLEFEQLVKLAYADHGTRDDALRTIAAARAWAEQANAGNLAAAREYAAGEGPYQHRAAVPMLAGAFFTDFYAMVARWADWASAQVEAWPEDPADAVADAGELEAIARKADWS</sequence>
<keyword evidence="3" id="KW-1185">Reference proteome</keyword>
<dbReference type="PANTHER" id="PTHR43252">
    <property type="entry name" value="TRANSCRIPTIONAL REGULATOR YQJI"/>
    <property type="match status" value="1"/>
</dbReference>
<dbReference type="AlphaFoldDB" id="I0H659"/>
<dbReference type="HOGENOM" id="CLU_1281771_0_0_11"/>
<dbReference type="PANTHER" id="PTHR43252:SF2">
    <property type="entry name" value="TRANSCRIPTION REGULATOR, PADR-LIKE FAMILY"/>
    <property type="match status" value="1"/>
</dbReference>
<protein>
    <submittedName>
        <fullName evidence="2">Putative PadR-like family transcriptional regulator</fullName>
    </submittedName>
</protein>
<feature type="domain" description="Transcription regulator PadR N-terminal" evidence="1">
    <location>
        <begin position="13"/>
        <end position="85"/>
    </location>
</feature>
<dbReference type="InterPro" id="IPR005149">
    <property type="entry name" value="Tscrpt_reg_PadR_N"/>
</dbReference>
<evidence type="ECO:0000313" key="3">
    <source>
        <dbReference type="Proteomes" id="UP000007882"/>
    </source>
</evidence>
<reference evidence="2 3" key="1">
    <citation type="submission" date="2012-02" db="EMBL/GenBank/DDBJ databases">
        <title>Complete genome sequence of Actinoplanes missouriensis 431 (= NBRC 102363).</title>
        <authorList>
            <person name="Ohnishi Y."/>
            <person name="Ishikawa J."/>
            <person name="Sekine M."/>
            <person name="Hosoyama A."/>
            <person name="Harada T."/>
            <person name="Narita H."/>
            <person name="Hata T."/>
            <person name="Konno Y."/>
            <person name="Tutikane K."/>
            <person name="Fujita N."/>
            <person name="Horinouchi S."/>
            <person name="Hayakawa M."/>
        </authorList>
    </citation>
    <scope>NUCLEOTIDE SEQUENCE [LARGE SCALE GENOMIC DNA]</scope>
    <source>
        <strain evidence="3">ATCC 14538 / DSM 43046 / CBS 188.64 / JCM 3121 / NBRC 102363 / NCIMB 12654 / NRRL B-3342 / UNCC 431</strain>
    </source>
</reference>
<dbReference type="eggNOG" id="COG1695">
    <property type="taxonomic scope" value="Bacteria"/>
</dbReference>
<name>I0H659_ACTM4</name>
<evidence type="ECO:0000313" key="2">
    <source>
        <dbReference type="EMBL" id="BAL88496.1"/>
    </source>
</evidence>
<accession>I0H659</accession>
<dbReference type="OrthoDB" id="3186544at2"/>
<dbReference type="InterPro" id="IPR036390">
    <property type="entry name" value="WH_DNA-bd_sf"/>
</dbReference>
<dbReference type="Gene3D" id="1.10.10.10">
    <property type="entry name" value="Winged helix-like DNA-binding domain superfamily/Winged helix DNA-binding domain"/>
    <property type="match status" value="1"/>
</dbReference>
<evidence type="ECO:0000259" key="1">
    <source>
        <dbReference type="Pfam" id="PF03551"/>
    </source>
</evidence>
<gene>
    <name evidence="2" type="ordered locus">AMIS_32760</name>
</gene>